<evidence type="ECO:0000313" key="3">
    <source>
        <dbReference type="Proteomes" id="UP001597260"/>
    </source>
</evidence>
<dbReference type="EMBL" id="JBHTMP010000004">
    <property type="protein sequence ID" value="MFD1320366.1"/>
    <property type="molecule type" value="Genomic_DNA"/>
</dbReference>
<protein>
    <submittedName>
        <fullName evidence="2">PE domain-containing protein</fullName>
    </submittedName>
</protein>
<dbReference type="RefSeq" id="WP_377567287.1">
    <property type="nucleotide sequence ID" value="NZ_JBHTMP010000004.1"/>
</dbReference>
<organism evidence="2 3">
    <name type="scientific">Micromonospora sonneratiae</name>
    <dbReference type="NCBI Taxonomy" id="1184706"/>
    <lineage>
        <taxon>Bacteria</taxon>
        <taxon>Bacillati</taxon>
        <taxon>Actinomycetota</taxon>
        <taxon>Actinomycetes</taxon>
        <taxon>Micromonosporales</taxon>
        <taxon>Micromonosporaceae</taxon>
        <taxon>Micromonospora</taxon>
    </lineage>
</organism>
<dbReference type="Pfam" id="PF00934">
    <property type="entry name" value="PE"/>
    <property type="match status" value="1"/>
</dbReference>
<dbReference type="InterPro" id="IPR000084">
    <property type="entry name" value="PE-PGRS_N"/>
</dbReference>
<sequence>MTNPFLSVDPKALADAGRTLEDPAKRLRNAVIAFDTAAAEAGPNPWGNDEIGQQFGAAYNREAPKVITAIHDLADSADNINDKVNVMAGNYTDTEDANSN</sequence>
<comment type="caution">
    <text evidence="2">The sequence shown here is derived from an EMBL/GenBank/DDBJ whole genome shotgun (WGS) entry which is preliminary data.</text>
</comment>
<reference evidence="3" key="1">
    <citation type="journal article" date="2019" name="Int. J. Syst. Evol. Microbiol.">
        <title>The Global Catalogue of Microorganisms (GCM) 10K type strain sequencing project: providing services to taxonomists for standard genome sequencing and annotation.</title>
        <authorList>
            <consortium name="The Broad Institute Genomics Platform"/>
            <consortium name="The Broad Institute Genome Sequencing Center for Infectious Disease"/>
            <person name="Wu L."/>
            <person name="Ma J."/>
        </authorList>
    </citation>
    <scope>NUCLEOTIDE SEQUENCE [LARGE SCALE GENOMIC DNA]</scope>
    <source>
        <strain evidence="3">JCM 31037</strain>
    </source>
</reference>
<dbReference type="Gene3D" id="1.10.287.1060">
    <property type="entry name" value="ESAT-6-like"/>
    <property type="match status" value="1"/>
</dbReference>
<feature type="domain" description="PE" evidence="1">
    <location>
        <begin position="6"/>
        <end position="98"/>
    </location>
</feature>
<gene>
    <name evidence="2" type="ORF">ACFQ4H_04585</name>
</gene>
<evidence type="ECO:0000313" key="2">
    <source>
        <dbReference type="EMBL" id="MFD1320366.1"/>
    </source>
</evidence>
<keyword evidence="3" id="KW-1185">Reference proteome</keyword>
<name>A0ABW3Y9V7_9ACTN</name>
<evidence type="ECO:0000259" key="1">
    <source>
        <dbReference type="Pfam" id="PF00934"/>
    </source>
</evidence>
<accession>A0ABW3Y9V7</accession>
<proteinExistence type="predicted"/>
<dbReference type="Proteomes" id="UP001597260">
    <property type="component" value="Unassembled WGS sequence"/>
</dbReference>